<sequence length="197" mass="23600">MTKEEADELLKIPGNVKGEGFLTSFEYVRYKKGEEGVKMLEKKLKELGWPVKFKDIRSMEWYPESLGILIILTSKDLFNWTDKDILEIGHFAAKTSFFLRIMMRYFLSVSMTFRESPRYWKKNYDFGELEASEFNEKEKYVVLQVKNFKFHPVMCIFFAGYFLQTAKFVIKSEKITIEETKCMFKGDPYHEYIIRWK</sequence>
<dbReference type="Gene3D" id="3.30.1380.20">
    <property type="entry name" value="Trafficking protein particle complex subunit 3"/>
    <property type="match status" value="1"/>
</dbReference>
<accession>A0A1G2HQ16</accession>
<proteinExistence type="predicted"/>
<gene>
    <name evidence="1" type="ORF">A2812_02190</name>
</gene>
<dbReference type="STRING" id="1802200.A2812_02190"/>
<evidence type="ECO:0008006" key="3">
    <source>
        <dbReference type="Google" id="ProtNLM"/>
    </source>
</evidence>
<reference evidence="1 2" key="1">
    <citation type="journal article" date="2016" name="Nat. Commun.">
        <title>Thousands of microbial genomes shed light on interconnected biogeochemical processes in an aquifer system.</title>
        <authorList>
            <person name="Anantharaman K."/>
            <person name="Brown C.T."/>
            <person name="Hug L.A."/>
            <person name="Sharon I."/>
            <person name="Castelle C.J."/>
            <person name="Probst A.J."/>
            <person name="Thomas B.C."/>
            <person name="Singh A."/>
            <person name="Wilkins M.J."/>
            <person name="Karaoz U."/>
            <person name="Brodie E.L."/>
            <person name="Williams K.H."/>
            <person name="Hubbard S.S."/>
            <person name="Banfield J.F."/>
        </authorList>
    </citation>
    <scope>NUCLEOTIDE SEQUENCE [LARGE SCALE GENOMIC DNA]</scope>
</reference>
<dbReference type="InterPro" id="IPR024096">
    <property type="entry name" value="NO_sig/Golgi_transp_ligand-bd"/>
</dbReference>
<dbReference type="AlphaFoldDB" id="A0A1G2HQ16"/>
<organism evidence="1 2">
    <name type="scientific">Candidatus Staskawiczbacteria bacterium RIFCSPHIGHO2_01_FULL_36_16</name>
    <dbReference type="NCBI Taxonomy" id="1802200"/>
    <lineage>
        <taxon>Bacteria</taxon>
        <taxon>Candidatus Staskawicziibacteriota</taxon>
    </lineage>
</organism>
<name>A0A1G2HQ16_9BACT</name>
<dbReference type="Proteomes" id="UP000177190">
    <property type="component" value="Unassembled WGS sequence"/>
</dbReference>
<evidence type="ECO:0000313" key="2">
    <source>
        <dbReference type="Proteomes" id="UP000177190"/>
    </source>
</evidence>
<dbReference type="SUPFAM" id="SSF111126">
    <property type="entry name" value="Ligand-binding domain in the NO signalling and Golgi transport"/>
    <property type="match status" value="1"/>
</dbReference>
<evidence type="ECO:0000313" key="1">
    <source>
        <dbReference type="EMBL" id="OGZ63968.1"/>
    </source>
</evidence>
<comment type="caution">
    <text evidence="1">The sequence shown here is derived from an EMBL/GenBank/DDBJ whole genome shotgun (WGS) entry which is preliminary data.</text>
</comment>
<dbReference type="EMBL" id="MHOM01000028">
    <property type="protein sequence ID" value="OGZ63968.1"/>
    <property type="molecule type" value="Genomic_DNA"/>
</dbReference>
<protein>
    <recommendedName>
        <fullName evidence="3">4-vinyl reductase 4VR domain-containing protein</fullName>
    </recommendedName>
</protein>